<dbReference type="CDD" id="cd00139">
    <property type="entry name" value="PIPKc"/>
    <property type="match status" value="1"/>
</dbReference>
<protein>
    <recommendedName>
        <fullName evidence="3">PIPK domain-containing protein</fullName>
    </recommendedName>
</protein>
<keyword evidence="1" id="KW-0808">Transferase</keyword>
<keyword evidence="1" id="KW-0547">Nucleotide-binding</keyword>
<dbReference type="GO" id="GO:0005524">
    <property type="term" value="F:ATP binding"/>
    <property type="evidence" value="ECO:0007669"/>
    <property type="project" value="UniProtKB-UniRule"/>
</dbReference>
<dbReference type="PANTHER" id="PTHR23086">
    <property type="entry name" value="PHOSPHATIDYLINOSITOL-4-PHOSPHATE 5-KINASE"/>
    <property type="match status" value="1"/>
</dbReference>
<dbReference type="PROSITE" id="PS51455">
    <property type="entry name" value="PIPK"/>
    <property type="match status" value="1"/>
</dbReference>
<feature type="region of interest" description="Disordered" evidence="2">
    <location>
        <begin position="1"/>
        <end position="36"/>
    </location>
</feature>
<gene>
    <name evidence="4" type="ORF">DSPE1174_LOCUS22181</name>
</gene>
<keyword evidence="1" id="KW-0418">Kinase</keyword>
<proteinExistence type="predicted"/>
<dbReference type="SUPFAM" id="SSF56104">
    <property type="entry name" value="SAICAR synthase-like"/>
    <property type="match status" value="2"/>
</dbReference>
<accession>A0A7S2DGD1</accession>
<name>A0A7S2DGD1_9STRA</name>
<dbReference type="EMBL" id="HBGS01042992">
    <property type="protein sequence ID" value="CAD9453820.1"/>
    <property type="molecule type" value="Transcribed_RNA"/>
</dbReference>
<dbReference type="Pfam" id="PF01504">
    <property type="entry name" value="PIP5K"/>
    <property type="match status" value="1"/>
</dbReference>
<dbReference type="InterPro" id="IPR027484">
    <property type="entry name" value="PInositol-4-P-5-kinase_N"/>
</dbReference>
<evidence type="ECO:0000313" key="4">
    <source>
        <dbReference type="EMBL" id="CAD9453820.1"/>
    </source>
</evidence>
<feature type="domain" description="PIPK" evidence="3">
    <location>
        <begin position="1"/>
        <end position="444"/>
    </location>
</feature>
<dbReference type="Gene3D" id="3.30.800.10">
    <property type="entry name" value="Phosphatidylinositol Phosphate Kinase II Beta"/>
    <property type="match status" value="1"/>
</dbReference>
<organism evidence="4">
    <name type="scientific">Octactis speculum</name>
    <dbReference type="NCBI Taxonomy" id="3111310"/>
    <lineage>
        <taxon>Eukaryota</taxon>
        <taxon>Sar</taxon>
        <taxon>Stramenopiles</taxon>
        <taxon>Ochrophyta</taxon>
        <taxon>Dictyochophyceae</taxon>
        <taxon>Dictyochales</taxon>
        <taxon>Dictyochaceae</taxon>
        <taxon>Octactis</taxon>
    </lineage>
</organism>
<reference evidence="4" key="1">
    <citation type="submission" date="2021-01" db="EMBL/GenBank/DDBJ databases">
        <authorList>
            <person name="Corre E."/>
            <person name="Pelletier E."/>
            <person name="Niang G."/>
            <person name="Scheremetjew M."/>
            <person name="Finn R."/>
            <person name="Kale V."/>
            <person name="Holt S."/>
            <person name="Cochrane G."/>
            <person name="Meng A."/>
            <person name="Brown T."/>
            <person name="Cohen L."/>
        </authorList>
    </citation>
    <scope>NUCLEOTIDE SEQUENCE</scope>
    <source>
        <strain evidence="4">CCMP1381</strain>
    </source>
</reference>
<evidence type="ECO:0000256" key="2">
    <source>
        <dbReference type="SAM" id="MobiDB-lite"/>
    </source>
</evidence>
<dbReference type="GO" id="GO:0005886">
    <property type="term" value="C:plasma membrane"/>
    <property type="evidence" value="ECO:0007669"/>
    <property type="project" value="TreeGrafter"/>
</dbReference>
<keyword evidence="1" id="KW-0067">ATP-binding</keyword>
<dbReference type="GO" id="GO:0016308">
    <property type="term" value="F:1-phosphatidylinositol-4-phosphate 5-kinase activity"/>
    <property type="evidence" value="ECO:0007669"/>
    <property type="project" value="TreeGrafter"/>
</dbReference>
<dbReference type="InterPro" id="IPR002498">
    <property type="entry name" value="PInositol-4-P-4/5-kinase_core"/>
</dbReference>
<evidence type="ECO:0000259" key="3">
    <source>
        <dbReference type="PROSITE" id="PS51455"/>
    </source>
</evidence>
<dbReference type="PANTHER" id="PTHR23086:SF8">
    <property type="entry name" value="PHOSPHATIDYLINOSITOL 5-PHOSPHATE 4-KINASE, ISOFORM A"/>
    <property type="match status" value="1"/>
</dbReference>
<dbReference type="Gene3D" id="3.30.810.10">
    <property type="entry name" value="2-Layer Sandwich"/>
    <property type="match status" value="1"/>
</dbReference>
<dbReference type="GO" id="GO:0046854">
    <property type="term" value="P:phosphatidylinositol phosphate biosynthetic process"/>
    <property type="evidence" value="ECO:0007669"/>
    <property type="project" value="TreeGrafter"/>
</dbReference>
<dbReference type="InterPro" id="IPR023610">
    <property type="entry name" value="PInositol-4/5-P-5/4-kinase"/>
</dbReference>
<dbReference type="InterPro" id="IPR027483">
    <property type="entry name" value="PInositol-4-P-4/5-kinase_C_sf"/>
</dbReference>
<evidence type="ECO:0000256" key="1">
    <source>
        <dbReference type="PROSITE-ProRule" id="PRU00781"/>
    </source>
</evidence>
<dbReference type="AlphaFoldDB" id="A0A7S2DGD1"/>
<sequence>MDYSYGGETDNSNPAEDRDRINRLGRPNDHHNHTTNDFLDYAPHTFLAIREKFNLDTKTYCKEWEGGAKMKLNEGGASNAFFFYSGSERFIAKSCTKAEMDVLLDMASDYKTYLVDNPESFLTRILGAHRLRMYGTMFYFFVMENVLKRPDTSNAGDTPEWNTDNDNQTLLKYDIKGSSYNRNSTIPKNGQSVTCKYCNRKYSYQNPANRLRKYRRFTSIAFGSLTSDDPTKSWHPKSSLCCNRRGARHGSTALVAGPEETSEIKFTDQFCTARLDHVHSPNVVFKDNDLTQRLYLHRKDAMKTAKQITNDARFLCDKNIMDYSLLIGVLNVKVSLRQNENSRIESSGALGSTLPELSSELVTDDSSFGEYELQSVACRREATHIEGPKFYYFGIIDILQKWDLYKRAEMNLKVIYRCEDNAALSCIEPEAYWNRFREKIYDILKVDIHESSEHAHESSEHASGV</sequence>
<feature type="compositionally biased region" description="Basic and acidic residues" evidence="2">
    <location>
        <begin position="15"/>
        <end position="34"/>
    </location>
</feature>
<dbReference type="SMART" id="SM00330">
    <property type="entry name" value="PIPKc"/>
    <property type="match status" value="1"/>
</dbReference>